<dbReference type="EMBL" id="CAJVPJ010000063">
    <property type="protein sequence ID" value="CAG8469874.1"/>
    <property type="molecule type" value="Genomic_DNA"/>
</dbReference>
<dbReference type="Pfam" id="PF03105">
    <property type="entry name" value="SPX"/>
    <property type="match status" value="2"/>
</dbReference>
<evidence type="ECO:0000259" key="9">
    <source>
        <dbReference type="PROSITE" id="PS51382"/>
    </source>
</evidence>
<feature type="transmembrane region" description="Helical" evidence="7">
    <location>
        <begin position="424"/>
        <end position="447"/>
    </location>
</feature>
<feature type="transmembrane region" description="Helical" evidence="7">
    <location>
        <begin position="379"/>
        <end position="403"/>
    </location>
</feature>
<accession>A0A9N8W3N7</accession>
<comment type="caution">
    <text evidence="10">The sequence shown here is derived from an EMBL/GenBank/DDBJ whole genome shotgun (WGS) entry which is preliminary data.</text>
</comment>
<evidence type="ECO:0000259" key="8">
    <source>
        <dbReference type="PROSITE" id="PS51380"/>
    </source>
</evidence>
<dbReference type="InterPro" id="IPR004331">
    <property type="entry name" value="SPX_dom"/>
</dbReference>
<feature type="domain" description="SPX" evidence="9">
    <location>
        <begin position="1"/>
        <end position="261"/>
    </location>
</feature>
<keyword evidence="3 7" id="KW-0812">Transmembrane</keyword>
<feature type="region of interest" description="Disordered" evidence="6">
    <location>
        <begin position="787"/>
        <end position="824"/>
    </location>
</feature>
<keyword evidence="4 7" id="KW-1133">Transmembrane helix</keyword>
<feature type="region of interest" description="Disordered" evidence="6">
    <location>
        <begin position="866"/>
        <end position="891"/>
    </location>
</feature>
<dbReference type="GO" id="GO:0016036">
    <property type="term" value="P:cellular response to phosphate starvation"/>
    <property type="evidence" value="ECO:0007669"/>
    <property type="project" value="TreeGrafter"/>
</dbReference>
<dbReference type="PANTHER" id="PTHR10783:SF103">
    <property type="entry name" value="SOLUTE CARRIER FAMILY 53 MEMBER 1"/>
    <property type="match status" value="1"/>
</dbReference>
<dbReference type="PANTHER" id="PTHR10783">
    <property type="entry name" value="XENOTROPIC AND POLYTROPIC RETROVIRUS RECEPTOR 1-RELATED"/>
    <property type="match status" value="1"/>
</dbReference>
<dbReference type="PROSITE" id="PS51380">
    <property type="entry name" value="EXS"/>
    <property type="match status" value="1"/>
</dbReference>
<gene>
    <name evidence="10" type="ORF">POCULU_LOCUS987</name>
</gene>
<sequence length="891" mass="104025">MKFGKILAQESVPEWKKMYIDYNELKHILKEVIQSYKFADKEYHKNTESESPTSLGPAIDLNSALNDNLMHTSKKRLSDMTGSFFAKLSRRSTKTDIRSNANSSFCQSSIQDDMTMDEVIPMLNESEQKFFSKLDKELQKIWEFYGSHEDYASEKLRELKKAYKLLKHERKKGKSTGTKPDTFKPMKILKQVQVITADGQKKPVPMSYGVAKKRIKMGVMEFYRSLQMLKKYAQFNRLGFEKILKKYDKNTNWKVSHIYMRKVDAANFSNLKRLERILKQTESFYLASFSDGMRKHAIKRLRMPDKARSYYFVTWRVGVYLGMAINLTLMGIHSVMNRREFVNKNGIAHSCQINDDASLSPIEQQTFHNFCNYGLLLEIYAAVAAPIVLALLVGINMIVWAKAKINYKLIFDFDTRDNMDHREYLEFPSLLLLLLAICFYLSFANFFPSVPPLYFLVGFLIAVGLVFFCPFPILYYNVRRWLIVTMLRVCLPFVYGVEFRDFFLADELVSLQFTFSNVAILICALSSDSKEISDGKCSSNGNIWAVFMATVPAWIRFFQCLQRWVKTRKAHPHLLNALKYITIVIPLWILHVNTRDALVFWYLVHIFNTILANFWDMAMDWAFLRVWSAPNYGLREDLEFKPLWLYYVGIGSNTLMRLAWMTDQRHHISVMITLAITEVLRRFLWNFFRVEKEHVYNVLIKRAVKDINIPFVVTKNNHEPTVNHQVQVQLPSTRHESFVSRQTSIAPSHRFSFQHVGDTFGNALARFTPLYKSIDFRDYAAPSKNNHMYDIGGTSIDSDEDKEDDDYYYDEEEDTETDENTAEKAIHRQNSLRKLERVDGKDGPPFIIKRAFPSTDINSRRILEERIDVSSTGEDEEGNADNVDEKKRKFW</sequence>
<dbReference type="Proteomes" id="UP000789572">
    <property type="component" value="Unassembled WGS sequence"/>
</dbReference>
<keyword evidence="5 7" id="KW-0472">Membrane</keyword>
<evidence type="ECO:0000256" key="6">
    <source>
        <dbReference type="SAM" id="MobiDB-lite"/>
    </source>
</evidence>
<feature type="transmembrane region" description="Helical" evidence="7">
    <location>
        <begin position="570"/>
        <end position="590"/>
    </location>
</feature>
<keyword evidence="11" id="KW-1185">Reference proteome</keyword>
<feature type="transmembrane region" description="Helical" evidence="7">
    <location>
        <begin position="309"/>
        <end position="332"/>
    </location>
</feature>
<dbReference type="GO" id="GO:0005886">
    <property type="term" value="C:plasma membrane"/>
    <property type="evidence" value="ECO:0007669"/>
    <property type="project" value="TreeGrafter"/>
</dbReference>
<proteinExistence type="inferred from homology"/>
<dbReference type="GO" id="GO:0000822">
    <property type="term" value="F:inositol hexakisphosphate binding"/>
    <property type="evidence" value="ECO:0007669"/>
    <property type="project" value="TreeGrafter"/>
</dbReference>
<organism evidence="10 11">
    <name type="scientific">Paraglomus occultum</name>
    <dbReference type="NCBI Taxonomy" id="144539"/>
    <lineage>
        <taxon>Eukaryota</taxon>
        <taxon>Fungi</taxon>
        <taxon>Fungi incertae sedis</taxon>
        <taxon>Mucoromycota</taxon>
        <taxon>Glomeromycotina</taxon>
        <taxon>Glomeromycetes</taxon>
        <taxon>Paraglomerales</taxon>
        <taxon>Paraglomeraceae</taxon>
        <taxon>Paraglomus</taxon>
    </lineage>
</organism>
<evidence type="ECO:0000256" key="5">
    <source>
        <dbReference type="ARBA" id="ARBA00023136"/>
    </source>
</evidence>
<evidence type="ECO:0000313" key="11">
    <source>
        <dbReference type="Proteomes" id="UP000789572"/>
    </source>
</evidence>
<protein>
    <submittedName>
        <fullName evidence="10">6377_t:CDS:1</fullName>
    </submittedName>
</protein>
<evidence type="ECO:0000256" key="3">
    <source>
        <dbReference type="ARBA" id="ARBA00022692"/>
    </source>
</evidence>
<comment type="similarity">
    <text evidence="2">Belongs to the SYG1 (TC 2.A.94) family.</text>
</comment>
<feature type="transmembrane region" description="Helical" evidence="7">
    <location>
        <begin position="597"/>
        <end position="615"/>
    </location>
</feature>
<dbReference type="PROSITE" id="PS51382">
    <property type="entry name" value="SPX"/>
    <property type="match status" value="1"/>
</dbReference>
<dbReference type="AlphaFoldDB" id="A0A9N8W3N7"/>
<dbReference type="OrthoDB" id="9970435at2759"/>
<feature type="domain" description="EXS" evidence="8">
    <location>
        <begin position="536"/>
        <end position="721"/>
    </location>
</feature>
<name>A0A9N8W3N7_9GLOM</name>
<evidence type="ECO:0000256" key="4">
    <source>
        <dbReference type="ARBA" id="ARBA00022989"/>
    </source>
</evidence>
<dbReference type="Pfam" id="PF03124">
    <property type="entry name" value="EXS"/>
    <property type="match status" value="1"/>
</dbReference>
<feature type="transmembrane region" description="Helical" evidence="7">
    <location>
        <begin position="453"/>
        <end position="474"/>
    </location>
</feature>
<reference evidence="10" key="1">
    <citation type="submission" date="2021-06" db="EMBL/GenBank/DDBJ databases">
        <authorList>
            <person name="Kallberg Y."/>
            <person name="Tangrot J."/>
            <person name="Rosling A."/>
        </authorList>
    </citation>
    <scope>NUCLEOTIDE SEQUENCE</scope>
    <source>
        <strain evidence="10">IA702</strain>
    </source>
</reference>
<evidence type="ECO:0000256" key="7">
    <source>
        <dbReference type="SAM" id="Phobius"/>
    </source>
</evidence>
<dbReference type="GO" id="GO:0005794">
    <property type="term" value="C:Golgi apparatus"/>
    <property type="evidence" value="ECO:0007669"/>
    <property type="project" value="TreeGrafter"/>
</dbReference>
<comment type="subcellular location">
    <subcellularLocation>
        <location evidence="1">Membrane</location>
        <topology evidence="1">Multi-pass membrane protein</topology>
    </subcellularLocation>
</comment>
<dbReference type="GO" id="GO:0006817">
    <property type="term" value="P:phosphate ion transport"/>
    <property type="evidence" value="ECO:0007669"/>
    <property type="project" value="TreeGrafter"/>
</dbReference>
<dbReference type="CDD" id="cd14475">
    <property type="entry name" value="SPX_SYG1_like"/>
    <property type="match status" value="1"/>
</dbReference>
<dbReference type="InterPro" id="IPR004342">
    <property type="entry name" value="EXS_C"/>
</dbReference>
<evidence type="ECO:0000256" key="2">
    <source>
        <dbReference type="ARBA" id="ARBA00009665"/>
    </source>
</evidence>
<evidence type="ECO:0000256" key="1">
    <source>
        <dbReference type="ARBA" id="ARBA00004141"/>
    </source>
</evidence>
<feature type="compositionally biased region" description="Acidic residues" evidence="6">
    <location>
        <begin position="797"/>
        <end position="820"/>
    </location>
</feature>
<evidence type="ECO:0000313" key="10">
    <source>
        <dbReference type="EMBL" id="CAG8469874.1"/>
    </source>
</evidence>